<gene>
    <name evidence="2" type="ORF">NJU99_03950</name>
</gene>
<keyword evidence="1" id="KW-1133">Transmembrane helix</keyword>
<name>A0ABY5E958_9BACT</name>
<evidence type="ECO:0000256" key="1">
    <source>
        <dbReference type="SAM" id="Phobius"/>
    </source>
</evidence>
<accession>A0ABY5E958</accession>
<evidence type="ECO:0000313" key="3">
    <source>
        <dbReference type="Proteomes" id="UP001060012"/>
    </source>
</evidence>
<keyword evidence="1" id="KW-0472">Membrane</keyword>
<feature type="transmembrane region" description="Helical" evidence="1">
    <location>
        <begin position="9"/>
        <end position="33"/>
    </location>
</feature>
<proteinExistence type="predicted"/>
<dbReference type="InterPro" id="IPR021529">
    <property type="entry name" value="DUF2798"/>
</dbReference>
<keyword evidence="3" id="KW-1185">Reference proteome</keyword>
<dbReference type="Proteomes" id="UP001060012">
    <property type="component" value="Chromosome"/>
</dbReference>
<dbReference type="RefSeq" id="WP_254577431.1">
    <property type="nucleotide sequence ID" value="NZ_CP100595.1"/>
</dbReference>
<evidence type="ECO:0000313" key="2">
    <source>
        <dbReference type="EMBL" id="UTJ07253.1"/>
    </source>
</evidence>
<sequence>MIPAKYRNIVFAFFMSSIMSFLMSMIITFINLGLVDDFFIRWMEAYIKAFLFAFPIIFVVAPFVHKITNKLIK</sequence>
<feature type="transmembrane region" description="Helical" evidence="1">
    <location>
        <begin position="45"/>
        <end position="64"/>
    </location>
</feature>
<dbReference type="EMBL" id="CP100595">
    <property type="protein sequence ID" value="UTJ07253.1"/>
    <property type="molecule type" value="Genomic_DNA"/>
</dbReference>
<keyword evidence="1" id="KW-0812">Transmembrane</keyword>
<organism evidence="2 3">
    <name type="scientific">Arcobacter roscoffensis</name>
    <dbReference type="NCBI Taxonomy" id="2961520"/>
    <lineage>
        <taxon>Bacteria</taxon>
        <taxon>Pseudomonadati</taxon>
        <taxon>Campylobacterota</taxon>
        <taxon>Epsilonproteobacteria</taxon>
        <taxon>Campylobacterales</taxon>
        <taxon>Arcobacteraceae</taxon>
        <taxon>Arcobacter</taxon>
    </lineage>
</organism>
<dbReference type="Pfam" id="PF11391">
    <property type="entry name" value="DUF2798"/>
    <property type="match status" value="1"/>
</dbReference>
<reference evidence="2" key="1">
    <citation type="submission" date="2022-07" db="EMBL/GenBank/DDBJ databases">
        <title>Arcobacter roscoffensis sp. nov., a marine bacterium isolated from coastal seawater collected from Roscoff, France.</title>
        <authorList>
            <person name="Pascual J."/>
            <person name="Lepeaux C."/>
            <person name="Methner A."/>
            <person name="Overmann J."/>
        </authorList>
    </citation>
    <scope>NUCLEOTIDE SEQUENCE</scope>
    <source>
        <strain evidence="2">ARW1-2F2</strain>
    </source>
</reference>
<protein>
    <submittedName>
        <fullName evidence="2">DUF2798 domain-containing protein</fullName>
    </submittedName>
</protein>